<feature type="compositionally biased region" description="Basic and acidic residues" evidence="5">
    <location>
        <begin position="96"/>
        <end position="119"/>
    </location>
</feature>
<dbReference type="GeneTree" id="ENSGT00940000167455"/>
<feature type="signal peptide" evidence="6">
    <location>
        <begin position="1"/>
        <end position="16"/>
    </location>
</feature>
<dbReference type="PROSITE" id="PS51450">
    <property type="entry name" value="LRR"/>
    <property type="match status" value="2"/>
</dbReference>
<reference evidence="9" key="2">
    <citation type="journal article" date="2014" name="Nat. Commun.">
        <title>The cavefish genome reveals candidate genes for eye loss.</title>
        <authorList>
            <person name="McGaugh S.E."/>
            <person name="Gross J.B."/>
            <person name="Aken B."/>
            <person name="Blin M."/>
            <person name="Borowsky R."/>
            <person name="Chalopin D."/>
            <person name="Hinaux H."/>
            <person name="Jeffery W.R."/>
            <person name="Keene A."/>
            <person name="Ma L."/>
            <person name="Minx P."/>
            <person name="Murphy D."/>
            <person name="O'Quin K.E."/>
            <person name="Retaux S."/>
            <person name="Rohner N."/>
            <person name="Searle S.M."/>
            <person name="Stahl B.A."/>
            <person name="Tabin C."/>
            <person name="Volff J.N."/>
            <person name="Yoshizawa M."/>
            <person name="Warren W.C."/>
        </authorList>
    </citation>
    <scope>NUCLEOTIDE SEQUENCE [LARGE SCALE GENOMIC DNA]</scope>
    <source>
        <strain evidence="9">female</strain>
    </source>
</reference>
<evidence type="ECO:0000313" key="9">
    <source>
        <dbReference type="Proteomes" id="UP000018467"/>
    </source>
</evidence>
<reference evidence="9" key="1">
    <citation type="submission" date="2013-03" db="EMBL/GenBank/DDBJ databases">
        <authorList>
            <person name="Jeffery W."/>
            <person name="Warren W."/>
            <person name="Wilson R.K."/>
        </authorList>
    </citation>
    <scope>NUCLEOTIDE SEQUENCE</scope>
    <source>
        <strain evidence="9">female</strain>
    </source>
</reference>
<evidence type="ECO:0000256" key="5">
    <source>
        <dbReference type="SAM" id="MobiDB-lite"/>
    </source>
</evidence>
<dbReference type="SMART" id="SM00364">
    <property type="entry name" value="LRR_BAC"/>
    <property type="match status" value="6"/>
</dbReference>
<evidence type="ECO:0000259" key="7">
    <source>
        <dbReference type="SMART" id="SM00013"/>
    </source>
</evidence>
<dbReference type="InterPro" id="IPR050333">
    <property type="entry name" value="SLRP"/>
</dbReference>
<reference evidence="8" key="4">
    <citation type="submission" date="2025-09" db="UniProtKB">
        <authorList>
            <consortium name="Ensembl"/>
        </authorList>
    </citation>
    <scope>IDENTIFICATION</scope>
</reference>
<keyword evidence="3" id="KW-0677">Repeat</keyword>
<dbReference type="InterPro" id="IPR032675">
    <property type="entry name" value="LRR_dom_sf"/>
</dbReference>
<dbReference type="SUPFAM" id="SSF52058">
    <property type="entry name" value="L domain-like"/>
    <property type="match status" value="1"/>
</dbReference>
<keyword evidence="2 6" id="KW-0732">Signal</keyword>
<dbReference type="Bgee" id="ENSAMXG00000040736">
    <property type="expression patterns" value="Expressed in embryo"/>
</dbReference>
<keyword evidence="9" id="KW-1185">Reference proteome</keyword>
<protein>
    <submittedName>
        <fullName evidence="8">Wu:fc23c09</fullName>
    </submittedName>
</protein>
<keyword evidence="4" id="KW-0325">Glycoprotein</keyword>
<evidence type="ECO:0000256" key="6">
    <source>
        <dbReference type="SAM" id="SignalP"/>
    </source>
</evidence>
<feature type="region of interest" description="Disordered" evidence="5">
    <location>
        <begin position="67"/>
        <end position="150"/>
    </location>
</feature>
<dbReference type="InterPro" id="IPR001611">
    <property type="entry name" value="Leu-rich_rpt"/>
</dbReference>
<dbReference type="Gene3D" id="3.80.10.10">
    <property type="entry name" value="Ribonuclease Inhibitor"/>
    <property type="match status" value="4"/>
</dbReference>
<dbReference type="InterPro" id="IPR003591">
    <property type="entry name" value="Leu-rich_rpt_typical-subtyp"/>
</dbReference>
<reference evidence="8" key="3">
    <citation type="submission" date="2025-08" db="UniProtKB">
        <authorList>
            <consortium name="Ensembl"/>
        </authorList>
    </citation>
    <scope>IDENTIFICATION</scope>
</reference>
<feature type="compositionally biased region" description="Basic residues" evidence="5">
    <location>
        <begin position="261"/>
        <end position="270"/>
    </location>
</feature>
<organism evidence="8 9">
    <name type="scientific">Astyanax mexicanus</name>
    <name type="common">Blind cave fish</name>
    <name type="synonym">Astyanax fasciatus mexicanus</name>
    <dbReference type="NCBI Taxonomy" id="7994"/>
    <lineage>
        <taxon>Eukaryota</taxon>
        <taxon>Metazoa</taxon>
        <taxon>Chordata</taxon>
        <taxon>Craniata</taxon>
        <taxon>Vertebrata</taxon>
        <taxon>Euteleostomi</taxon>
        <taxon>Actinopterygii</taxon>
        <taxon>Neopterygii</taxon>
        <taxon>Teleostei</taxon>
        <taxon>Ostariophysi</taxon>
        <taxon>Characiformes</taxon>
        <taxon>Characoidei</taxon>
        <taxon>Acestrorhamphidae</taxon>
        <taxon>Acestrorhamphinae</taxon>
        <taxon>Astyanax</taxon>
    </lineage>
</organism>
<dbReference type="Pfam" id="PF13855">
    <property type="entry name" value="LRR_8"/>
    <property type="match status" value="3"/>
</dbReference>
<dbReference type="PANTHER" id="PTHR45712">
    <property type="entry name" value="AGAP008170-PA"/>
    <property type="match status" value="1"/>
</dbReference>
<dbReference type="PANTHER" id="PTHR45712:SF18">
    <property type="entry name" value="PODOCAN-LIKE PROTEIN 1"/>
    <property type="match status" value="1"/>
</dbReference>
<evidence type="ECO:0000256" key="1">
    <source>
        <dbReference type="ARBA" id="ARBA00022614"/>
    </source>
</evidence>
<feature type="chain" id="PRO_5017277138" evidence="6">
    <location>
        <begin position="17"/>
        <end position="690"/>
    </location>
</feature>
<name>A0A3B1JIU9_ASTMX</name>
<feature type="domain" description="LRRNT" evidence="7">
    <location>
        <begin position="314"/>
        <end position="346"/>
    </location>
</feature>
<dbReference type="InterPro" id="IPR000372">
    <property type="entry name" value="LRRNT"/>
</dbReference>
<dbReference type="AlphaFoldDB" id="A0A3B1JIU9"/>
<evidence type="ECO:0000256" key="4">
    <source>
        <dbReference type="ARBA" id="ARBA00023180"/>
    </source>
</evidence>
<accession>A0A3B1JIU9</accession>
<dbReference type="GO" id="GO:0005615">
    <property type="term" value="C:extracellular space"/>
    <property type="evidence" value="ECO:0007669"/>
    <property type="project" value="TreeGrafter"/>
</dbReference>
<dbReference type="Ensembl" id="ENSAMXT00000040973.1">
    <property type="protein sequence ID" value="ENSAMXP00000042332.1"/>
    <property type="gene ID" value="ENSAMXG00000040736.1"/>
</dbReference>
<evidence type="ECO:0000256" key="3">
    <source>
        <dbReference type="ARBA" id="ARBA00022737"/>
    </source>
</evidence>
<sequence>MRAVIVLLFWIFTGAAKTLVLQPSVNISLLQNGSVEVKPWPGAGLDWSREKEQKLVAERPETHVNVVITEKEEETETLHSKDKSGTSEEQSNQDTVSHEENRTKTAEEEHGQRSMHAFDDPEEFTNGSKVHPQAEKENGHPSETSPTPKVHLFPSQDANSTVQPIILPTLMTSPPAIKQIISEINTETTSLPLTQATHVLLTNVSKLLTNWTLTNANTELELELSPTAMAAKAGPTAMSLPNISRPKPQPDTPKSNAKNNRVAKTKQNKLLKKDKSAEKKKKPQKKGLEKVKKTKPKKDEVTTAPYFPYFKDHYCPPHCACYGRVVQCSDKALDTFPYGIPYNSRYILLMNNNITNIPLDLLSEYLSLEFLVLSNNRLMDNSIEGAFEGVQALKRLYLERNLIQSVPTDLPASLEELRLDGNKVKVMSEMTWSCCPGLLILSLSNNSLGSGSSTISAGVLSPLVNLKTLSLSYNQLTSVPLNLPISLQELYLRGNLIQRFKGGSFLGRAALQVLDLSANRLTNKGLGKAAFVNATRLESLNLEGNFLKHVPRHLPRSLKTLNLEGNAVSSISKNVFLSLPHLEHLGLARNKISIVAPGAFLMLPLLHQLDLSHNSLRQVPRQLPTWLFSVALTYNKIQTVPRDAFCWARHGKTSKSRLVRVQLENNLVDMGSLDSLAFSCLRGFQVVHFY</sequence>
<dbReference type="InParanoid" id="A0A3B1JIU9"/>
<dbReference type="PRINTS" id="PR00019">
    <property type="entry name" value="LEURICHRPT"/>
</dbReference>
<feature type="region of interest" description="Disordered" evidence="5">
    <location>
        <begin position="233"/>
        <end position="297"/>
    </location>
</feature>
<dbReference type="SMART" id="SM00013">
    <property type="entry name" value="LRRNT"/>
    <property type="match status" value="1"/>
</dbReference>
<feature type="compositionally biased region" description="Basic and acidic residues" evidence="5">
    <location>
        <begin position="286"/>
        <end position="297"/>
    </location>
</feature>
<feature type="compositionally biased region" description="Basic and acidic residues" evidence="5">
    <location>
        <begin position="76"/>
        <end position="86"/>
    </location>
</feature>
<proteinExistence type="predicted"/>
<evidence type="ECO:0000256" key="2">
    <source>
        <dbReference type="ARBA" id="ARBA00022729"/>
    </source>
</evidence>
<dbReference type="Proteomes" id="UP000018467">
    <property type="component" value="Unassembled WGS sequence"/>
</dbReference>
<evidence type="ECO:0000313" key="8">
    <source>
        <dbReference type="Ensembl" id="ENSAMXP00000042332.1"/>
    </source>
</evidence>
<keyword evidence="1" id="KW-0433">Leucine-rich repeat</keyword>
<dbReference type="SMART" id="SM00369">
    <property type="entry name" value="LRR_TYP"/>
    <property type="match status" value="9"/>
</dbReference>
<dbReference type="STRING" id="7994.ENSAMXP00000042332"/>